<comment type="caution">
    <text evidence="1">The sequence shown here is derived from an EMBL/GenBank/DDBJ whole genome shotgun (WGS) entry which is preliminary data.</text>
</comment>
<evidence type="ECO:0000313" key="2">
    <source>
        <dbReference type="Proteomes" id="UP000198211"/>
    </source>
</evidence>
<organism evidence="1 2">
    <name type="scientific">Phytophthora megakarya</name>
    <dbReference type="NCBI Taxonomy" id="4795"/>
    <lineage>
        <taxon>Eukaryota</taxon>
        <taxon>Sar</taxon>
        <taxon>Stramenopiles</taxon>
        <taxon>Oomycota</taxon>
        <taxon>Peronosporomycetes</taxon>
        <taxon>Peronosporales</taxon>
        <taxon>Peronosporaceae</taxon>
        <taxon>Phytophthora</taxon>
    </lineage>
</organism>
<proteinExistence type="predicted"/>
<keyword evidence="2" id="KW-1185">Reference proteome</keyword>
<dbReference type="AlphaFoldDB" id="A0A225WIW4"/>
<dbReference type="EMBL" id="NBNE01000868">
    <property type="protein sequence ID" value="OWZ16800.1"/>
    <property type="molecule type" value="Genomic_DNA"/>
</dbReference>
<sequence>MNELSTKLKAASQYFKKGISSAKLSWAEKKRAFDVRGLIKKGTSETELLNKQVTSDEYFKAMRLDPRFKERSGAWTKDALAKNPKLREKFGKWIAYDDFVKRKLPGVTA</sequence>
<protein>
    <submittedName>
        <fullName evidence="1">RxLR effector protein</fullName>
    </submittedName>
</protein>
<accession>A0A225WIW4</accession>
<evidence type="ECO:0000313" key="1">
    <source>
        <dbReference type="EMBL" id="OWZ16800.1"/>
    </source>
</evidence>
<dbReference type="Proteomes" id="UP000198211">
    <property type="component" value="Unassembled WGS sequence"/>
</dbReference>
<gene>
    <name evidence="1" type="ORF">PHMEG_0009352</name>
</gene>
<name>A0A225WIW4_9STRA</name>
<reference evidence="2" key="1">
    <citation type="submission" date="2017-03" db="EMBL/GenBank/DDBJ databases">
        <title>Phytopthora megakarya and P. palmivora, two closely related causual agents of cacao black pod achieved similar genome size and gene model numbers by different mechanisms.</title>
        <authorList>
            <person name="Ali S."/>
            <person name="Shao J."/>
            <person name="Larry D.J."/>
            <person name="Kronmiller B."/>
            <person name="Shen D."/>
            <person name="Strem M.D."/>
            <person name="Melnick R.L."/>
            <person name="Guiltinan M.J."/>
            <person name="Tyler B.M."/>
            <person name="Meinhardt L.W."/>
            <person name="Bailey B.A."/>
        </authorList>
    </citation>
    <scope>NUCLEOTIDE SEQUENCE [LARGE SCALE GENOMIC DNA]</scope>
    <source>
        <strain evidence="2">zdho120</strain>
    </source>
</reference>
<dbReference type="OrthoDB" id="127754at2759"/>